<dbReference type="OrthoDB" id="1899721at2759"/>
<organism evidence="2 3">
    <name type="scientific">Aquilegia coerulea</name>
    <name type="common">Rocky mountain columbine</name>
    <dbReference type="NCBI Taxonomy" id="218851"/>
    <lineage>
        <taxon>Eukaryota</taxon>
        <taxon>Viridiplantae</taxon>
        <taxon>Streptophyta</taxon>
        <taxon>Embryophyta</taxon>
        <taxon>Tracheophyta</taxon>
        <taxon>Spermatophyta</taxon>
        <taxon>Magnoliopsida</taxon>
        <taxon>Ranunculales</taxon>
        <taxon>Ranunculaceae</taxon>
        <taxon>Thalictroideae</taxon>
        <taxon>Aquilegia</taxon>
    </lineage>
</organism>
<dbReference type="Proteomes" id="UP000230069">
    <property type="component" value="Unassembled WGS sequence"/>
</dbReference>
<keyword evidence="1" id="KW-0175">Coiled coil</keyword>
<dbReference type="PANTHER" id="PTHR34380">
    <property type="entry name" value="BNAA03G12380D PROTEIN"/>
    <property type="match status" value="1"/>
</dbReference>
<dbReference type="EMBL" id="KZ305064">
    <property type="protein sequence ID" value="PIA31977.1"/>
    <property type="molecule type" value="Genomic_DNA"/>
</dbReference>
<evidence type="ECO:0000256" key="1">
    <source>
        <dbReference type="SAM" id="Coils"/>
    </source>
</evidence>
<feature type="coiled-coil region" evidence="1">
    <location>
        <begin position="3"/>
        <end position="51"/>
    </location>
</feature>
<sequence length="382" mass="43673">MKKQEAEKHVVHLENQLKAYETKCAMLSDELKEKKEEIIVVQGKLEELELKKIGIEDEILGYKRMCEELKEKDTRLEEDYKLVCEREKRSRERAIDLKDELKNERERIIELEMENRDLECQKRRAENETNVWEKRFKELETQVLSKSKIPKDVDVDPTVLSNEQKKINRQQCKRNCPLHGRCLSHMEIKERTLYSDERVYASANADSFCHPLSKERGIEHLAGSEVEHGSIATEQMGFLLDGSTYKMQTSPKPCIITEGINDINNIVKEMESSTYSARKGAERIPSDFFKVSGNSSKISGNSTADNVGKIEIKDSESVGVGESLNTFAKHGSIDSSKEAKSSSPENEDGITKFLGSIRKLKAANKLKWNKTSLVVRAILWTN</sequence>
<gene>
    <name evidence="2" type="ORF">AQUCO_04700088v1</name>
</gene>
<dbReference type="STRING" id="218851.A0A2G5CMA5"/>
<feature type="coiled-coil region" evidence="1">
    <location>
        <begin position="84"/>
        <end position="142"/>
    </location>
</feature>
<accession>A0A2G5CMA5</accession>
<proteinExistence type="predicted"/>
<name>A0A2G5CMA5_AQUCA</name>
<evidence type="ECO:0000313" key="2">
    <source>
        <dbReference type="EMBL" id="PIA31977.1"/>
    </source>
</evidence>
<evidence type="ECO:0000313" key="3">
    <source>
        <dbReference type="Proteomes" id="UP000230069"/>
    </source>
</evidence>
<dbReference type="PANTHER" id="PTHR34380:SF1">
    <property type="entry name" value="OS01G0221300 PROTEIN"/>
    <property type="match status" value="1"/>
</dbReference>
<reference evidence="2 3" key="1">
    <citation type="submission" date="2017-09" db="EMBL/GenBank/DDBJ databases">
        <title>WGS assembly of Aquilegia coerulea Goldsmith.</title>
        <authorList>
            <person name="Hodges S."/>
            <person name="Kramer E."/>
            <person name="Nordborg M."/>
            <person name="Tomkins J."/>
            <person name="Borevitz J."/>
            <person name="Derieg N."/>
            <person name="Yan J."/>
            <person name="Mihaltcheva S."/>
            <person name="Hayes R.D."/>
            <person name="Rokhsar D."/>
        </authorList>
    </citation>
    <scope>NUCLEOTIDE SEQUENCE [LARGE SCALE GENOMIC DNA]</scope>
    <source>
        <strain evidence="3">cv. Goldsmith</strain>
    </source>
</reference>
<protein>
    <submittedName>
        <fullName evidence="2">Uncharacterized protein</fullName>
    </submittedName>
</protein>
<keyword evidence="3" id="KW-1185">Reference proteome</keyword>
<dbReference type="AlphaFoldDB" id="A0A2G5CMA5"/>
<dbReference type="InParanoid" id="A0A2G5CMA5"/>